<proteinExistence type="predicted"/>
<protein>
    <submittedName>
        <fullName evidence="1">Uncharacterized protein</fullName>
    </submittedName>
</protein>
<organism evidence="1 2">
    <name type="scientific">Carnegiea gigantea</name>
    <dbReference type="NCBI Taxonomy" id="171969"/>
    <lineage>
        <taxon>Eukaryota</taxon>
        <taxon>Viridiplantae</taxon>
        <taxon>Streptophyta</taxon>
        <taxon>Embryophyta</taxon>
        <taxon>Tracheophyta</taxon>
        <taxon>Spermatophyta</taxon>
        <taxon>Magnoliopsida</taxon>
        <taxon>eudicotyledons</taxon>
        <taxon>Gunneridae</taxon>
        <taxon>Pentapetalae</taxon>
        <taxon>Caryophyllales</taxon>
        <taxon>Cactineae</taxon>
        <taxon>Cactaceae</taxon>
        <taxon>Cactoideae</taxon>
        <taxon>Echinocereeae</taxon>
        <taxon>Carnegiea</taxon>
    </lineage>
</organism>
<reference evidence="1" key="1">
    <citation type="submission" date="2022-04" db="EMBL/GenBank/DDBJ databases">
        <title>Carnegiea gigantea Genome sequencing and assembly v2.</title>
        <authorList>
            <person name="Copetti D."/>
            <person name="Sanderson M.J."/>
            <person name="Burquez A."/>
            <person name="Wojciechowski M.F."/>
        </authorList>
    </citation>
    <scope>NUCLEOTIDE SEQUENCE</scope>
    <source>
        <strain evidence="1">SGP5-SGP5p</strain>
        <tissue evidence="1">Aerial part</tissue>
    </source>
</reference>
<evidence type="ECO:0000313" key="1">
    <source>
        <dbReference type="EMBL" id="KAJ8435877.1"/>
    </source>
</evidence>
<dbReference type="EMBL" id="JAKOGI010000379">
    <property type="protein sequence ID" value="KAJ8435877.1"/>
    <property type="molecule type" value="Genomic_DNA"/>
</dbReference>
<accession>A0A9Q1K3B1</accession>
<sequence length="275" mass="32227">MRRSKSWKKKGICLVRRMELGKHFIQTNMEPEWMVWINELHRKIISQNDTLSNLLPRSRSMLVEQVTCHAKLVQEVVDRLLDNGICRQPMCDDHNKVKRGDFMGLYLLNISIIPAVPSLLQDPHFHYIDVDCLAFQAILVEGHAICLHPSIYKGLSAHFDGHKKNDYSCTFIFGGSSKGLFTYCKYFVPSYWGSHFRTNLKYDYWTLCINENQKNYQNERIDNNKYTKEPFFCNSYTPFVATVSNQINVLLLQVKPQSKFVKNLWVPIMKFMDTI</sequence>
<evidence type="ECO:0000313" key="2">
    <source>
        <dbReference type="Proteomes" id="UP001153076"/>
    </source>
</evidence>
<comment type="caution">
    <text evidence="1">The sequence shown here is derived from an EMBL/GenBank/DDBJ whole genome shotgun (WGS) entry which is preliminary data.</text>
</comment>
<dbReference type="AlphaFoldDB" id="A0A9Q1K3B1"/>
<gene>
    <name evidence="1" type="ORF">Cgig2_008417</name>
</gene>
<dbReference type="SUPFAM" id="SSF64484">
    <property type="entry name" value="beta and beta-prime subunits of DNA dependent RNA-polymerase"/>
    <property type="match status" value="1"/>
</dbReference>
<dbReference type="Proteomes" id="UP001153076">
    <property type="component" value="Unassembled WGS sequence"/>
</dbReference>
<keyword evidence="2" id="KW-1185">Reference proteome</keyword>
<name>A0A9Q1K3B1_9CARY</name>